<evidence type="ECO:0000313" key="2">
    <source>
        <dbReference type="Proteomes" id="UP000000757"/>
    </source>
</evidence>
<dbReference type="KEGG" id="msm:MSMEG_3820"/>
<dbReference type="Proteomes" id="UP000000757">
    <property type="component" value="Chromosome"/>
</dbReference>
<gene>
    <name evidence="1" type="ordered locus">MSMEG_3820</name>
</gene>
<keyword evidence="2" id="KW-1185">Reference proteome</keyword>
<protein>
    <submittedName>
        <fullName evidence="1">Uncharacterized protein</fullName>
    </submittedName>
</protein>
<dbReference type="EMBL" id="CP000480">
    <property type="protein sequence ID" value="ABK75385.1"/>
    <property type="molecule type" value="Genomic_DNA"/>
</dbReference>
<name>A0QYX4_MYCS2</name>
<dbReference type="PATRIC" id="fig|246196.19.peg.3757"/>
<dbReference type="AlphaFoldDB" id="A0QYX4"/>
<sequence length="73" mass="8609">MHLLAGHRRKRHTRTWQDNLLGECQEFRRKYPVFRPNRCEPKDARVNVVSRVDSLGLWVLSLDLFASTLSTTE</sequence>
<accession>A0QYX4</accession>
<dbReference type="STRING" id="246196.MSMEG_3820"/>
<organism evidence="1 2">
    <name type="scientific">Mycolicibacterium smegmatis (strain ATCC 700084 / mc(2)155)</name>
    <name type="common">Mycobacterium smegmatis</name>
    <dbReference type="NCBI Taxonomy" id="246196"/>
    <lineage>
        <taxon>Bacteria</taxon>
        <taxon>Bacillati</taxon>
        <taxon>Actinomycetota</taxon>
        <taxon>Actinomycetes</taxon>
        <taxon>Mycobacteriales</taxon>
        <taxon>Mycobacteriaceae</taxon>
        <taxon>Mycolicibacterium</taxon>
    </lineage>
</organism>
<reference evidence="1 2" key="1">
    <citation type="submission" date="2006-10" db="EMBL/GenBank/DDBJ databases">
        <authorList>
            <person name="Fleischmann R.D."/>
            <person name="Dodson R.J."/>
            <person name="Haft D.H."/>
            <person name="Merkel J.S."/>
            <person name="Nelson W.C."/>
            <person name="Fraser C.M."/>
        </authorList>
    </citation>
    <scope>NUCLEOTIDE SEQUENCE [LARGE SCALE GENOMIC DNA]</scope>
    <source>
        <strain evidence="2">ATCC 700084 / mc(2)155</strain>
    </source>
</reference>
<evidence type="ECO:0000313" key="1">
    <source>
        <dbReference type="EMBL" id="ABK75385.1"/>
    </source>
</evidence>
<proteinExistence type="predicted"/>